<accession>A0A1G2I1S6</accession>
<gene>
    <name evidence="2" type="ORF">A3D35_01235</name>
</gene>
<name>A0A1G2I1S6_9BACT</name>
<feature type="signal peptide" evidence="1">
    <location>
        <begin position="1"/>
        <end position="24"/>
    </location>
</feature>
<dbReference type="InterPro" id="IPR024079">
    <property type="entry name" value="MetalloPept_cat_dom_sf"/>
</dbReference>
<dbReference type="Gene3D" id="3.40.390.10">
    <property type="entry name" value="Collagenase (Catalytic Domain)"/>
    <property type="match status" value="1"/>
</dbReference>
<reference evidence="2 3" key="1">
    <citation type="journal article" date="2016" name="Nat. Commun.">
        <title>Thousands of microbial genomes shed light on interconnected biogeochemical processes in an aquifer system.</title>
        <authorList>
            <person name="Anantharaman K."/>
            <person name="Brown C.T."/>
            <person name="Hug L.A."/>
            <person name="Sharon I."/>
            <person name="Castelle C.J."/>
            <person name="Probst A.J."/>
            <person name="Thomas B.C."/>
            <person name="Singh A."/>
            <person name="Wilkins M.J."/>
            <person name="Karaoz U."/>
            <person name="Brodie E.L."/>
            <person name="Williams K.H."/>
            <person name="Hubbard S.S."/>
            <person name="Banfield J.F."/>
        </authorList>
    </citation>
    <scope>NUCLEOTIDE SEQUENCE [LARGE SCALE GENOMIC DNA]</scope>
</reference>
<proteinExistence type="predicted"/>
<organism evidence="2 3">
    <name type="scientific">Candidatus Staskawiczbacteria bacterium RIFCSPHIGHO2_02_FULL_34_9</name>
    <dbReference type="NCBI Taxonomy" id="1802206"/>
    <lineage>
        <taxon>Bacteria</taxon>
        <taxon>Candidatus Staskawicziibacteriota</taxon>
    </lineage>
</organism>
<dbReference type="SUPFAM" id="SSF55486">
    <property type="entry name" value="Metalloproteases ('zincins'), catalytic domain"/>
    <property type="match status" value="1"/>
</dbReference>
<sequence>MNKKSLIISSVSIVLLSSALFVSANHSWGTYHWARTQNPFTLKLGDNVSINWDSYLSNASLDWSQSDVLDTAVVAGQARTNCRATAGKIEVCNKKYGNNGWLGLAQIWVSGDHITQATTKLNDTYFNTPTYNTPGWKSLVMCQEIGHNFGLDHQDEDFNNSPIIPHTCMDYFTPDANEIVHPNQHNYDQLSTIYSHLDSNTTIKSSDPKARNGEINLEDPSEWGKAISQDTKGRDNEFEKDLGNGKKLITHVFWVK</sequence>
<evidence type="ECO:0000313" key="2">
    <source>
        <dbReference type="EMBL" id="OGZ68629.1"/>
    </source>
</evidence>
<dbReference type="Proteomes" id="UP000176421">
    <property type="component" value="Unassembled WGS sequence"/>
</dbReference>
<evidence type="ECO:0000256" key="1">
    <source>
        <dbReference type="SAM" id="SignalP"/>
    </source>
</evidence>
<evidence type="ECO:0008006" key="4">
    <source>
        <dbReference type="Google" id="ProtNLM"/>
    </source>
</evidence>
<feature type="chain" id="PRO_5009583210" description="Peptidase M10 metallopeptidase domain-containing protein" evidence="1">
    <location>
        <begin position="25"/>
        <end position="256"/>
    </location>
</feature>
<dbReference type="GO" id="GO:0008237">
    <property type="term" value="F:metallopeptidase activity"/>
    <property type="evidence" value="ECO:0007669"/>
    <property type="project" value="InterPro"/>
</dbReference>
<dbReference type="AlphaFoldDB" id="A0A1G2I1S6"/>
<protein>
    <recommendedName>
        <fullName evidence="4">Peptidase M10 metallopeptidase domain-containing protein</fullName>
    </recommendedName>
</protein>
<comment type="caution">
    <text evidence="2">The sequence shown here is derived from an EMBL/GenBank/DDBJ whole genome shotgun (WGS) entry which is preliminary data.</text>
</comment>
<evidence type="ECO:0000313" key="3">
    <source>
        <dbReference type="Proteomes" id="UP000176421"/>
    </source>
</evidence>
<dbReference type="EMBL" id="MHOS01000019">
    <property type="protein sequence ID" value="OGZ68629.1"/>
    <property type="molecule type" value="Genomic_DNA"/>
</dbReference>
<dbReference type="STRING" id="1802206.A3D35_01235"/>
<keyword evidence="1" id="KW-0732">Signal</keyword>